<dbReference type="AlphaFoldDB" id="A0A816L0M0"/>
<sequence length="137" mass="15705">MMLGRRILTRSSNGKPEHRRPHGEPRNPPRASTENRPKRRNGTESAYTKQDTANPKAAKTGEQRLSACRNDANTDTATTTTQPLSLRRTRLRRTNSAGQLDRTREREPTTRHRASETTNPKPDHSTEQEHQIWKEES</sequence>
<gene>
    <name evidence="2" type="ORF">DARMORV10_C05P30590.1</name>
</gene>
<evidence type="ECO:0000256" key="1">
    <source>
        <dbReference type="SAM" id="MobiDB-lite"/>
    </source>
</evidence>
<dbReference type="EMBL" id="HG994369">
    <property type="protein sequence ID" value="CAF1929035.1"/>
    <property type="molecule type" value="Genomic_DNA"/>
</dbReference>
<feature type="compositionally biased region" description="Polar residues" evidence="1">
    <location>
        <begin position="43"/>
        <end position="53"/>
    </location>
</feature>
<accession>A0A816L0M0</accession>
<reference evidence="2" key="1">
    <citation type="submission" date="2021-01" db="EMBL/GenBank/DDBJ databases">
        <authorList>
            <consortium name="Genoscope - CEA"/>
            <person name="William W."/>
        </authorList>
    </citation>
    <scope>NUCLEOTIDE SEQUENCE</scope>
</reference>
<protein>
    <submittedName>
        <fullName evidence="2">(rape) hypothetical protein</fullName>
    </submittedName>
</protein>
<evidence type="ECO:0000313" key="2">
    <source>
        <dbReference type="EMBL" id="CAF1929035.1"/>
    </source>
</evidence>
<proteinExistence type="predicted"/>
<feature type="compositionally biased region" description="Low complexity" evidence="1">
    <location>
        <begin position="70"/>
        <end position="86"/>
    </location>
</feature>
<organism evidence="2">
    <name type="scientific">Brassica napus</name>
    <name type="common">Rape</name>
    <dbReference type="NCBI Taxonomy" id="3708"/>
    <lineage>
        <taxon>Eukaryota</taxon>
        <taxon>Viridiplantae</taxon>
        <taxon>Streptophyta</taxon>
        <taxon>Embryophyta</taxon>
        <taxon>Tracheophyta</taxon>
        <taxon>Spermatophyta</taxon>
        <taxon>Magnoliopsida</taxon>
        <taxon>eudicotyledons</taxon>
        <taxon>Gunneridae</taxon>
        <taxon>Pentapetalae</taxon>
        <taxon>rosids</taxon>
        <taxon>malvids</taxon>
        <taxon>Brassicales</taxon>
        <taxon>Brassicaceae</taxon>
        <taxon>Brassiceae</taxon>
        <taxon>Brassica</taxon>
    </lineage>
</organism>
<dbReference type="Proteomes" id="UP001295469">
    <property type="component" value="Chromosome C05"/>
</dbReference>
<name>A0A816L0M0_BRANA</name>
<feature type="compositionally biased region" description="Basic and acidic residues" evidence="1">
    <location>
        <begin position="101"/>
        <end position="137"/>
    </location>
</feature>
<feature type="region of interest" description="Disordered" evidence="1">
    <location>
        <begin position="1"/>
        <end position="137"/>
    </location>
</feature>